<evidence type="ECO:0000256" key="6">
    <source>
        <dbReference type="ARBA" id="ARBA00023242"/>
    </source>
</evidence>
<dbReference type="GO" id="GO:0008270">
    <property type="term" value="F:zinc ion binding"/>
    <property type="evidence" value="ECO:0007669"/>
    <property type="project" value="UniProtKB-KW"/>
</dbReference>
<dbReference type="STRING" id="36087.A0A077Z4Z1"/>
<proteinExistence type="predicted"/>
<reference evidence="10" key="1">
    <citation type="submission" date="2014-01" db="EMBL/GenBank/DDBJ databases">
        <authorList>
            <person name="Aslett M."/>
        </authorList>
    </citation>
    <scope>NUCLEOTIDE SEQUENCE</scope>
</reference>
<dbReference type="PROSITE" id="PS50171">
    <property type="entry name" value="ZF_MATRIN"/>
    <property type="match status" value="1"/>
</dbReference>
<gene>
    <name evidence="10" type="ORF">TTRE_0000297801</name>
</gene>
<dbReference type="InterPro" id="IPR017340">
    <property type="entry name" value="U1_snRNP-C"/>
</dbReference>
<organism evidence="10 11">
    <name type="scientific">Trichuris trichiura</name>
    <name type="common">Whipworm</name>
    <name type="synonym">Trichocephalus trichiurus</name>
    <dbReference type="NCBI Taxonomy" id="36087"/>
    <lineage>
        <taxon>Eukaryota</taxon>
        <taxon>Metazoa</taxon>
        <taxon>Ecdysozoa</taxon>
        <taxon>Nematoda</taxon>
        <taxon>Enoplea</taxon>
        <taxon>Dorylaimia</taxon>
        <taxon>Trichinellida</taxon>
        <taxon>Trichuridae</taxon>
        <taxon>Trichuris</taxon>
    </lineage>
</organism>
<dbReference type="OrthoDB" id="76567at2759"/>
<dbReference type="GO" id="GO:0005685">
    <property type="term" value="C:U1 snRNP"/>
    <property type="evidence" value="ECO:0007669"/>
    <property type="project" value="InterPro"/>
</dbReference>
<evidence type="ECO:0000313" key="11">
    <source>
        <dbReference type="Proteomes" id="UP000030665"/>
    </source>
</evidence>
<evidence type="ECO:0000256" key="8">
    <source>
        <dbReference type="ARBA" id="ARBA00046357"/>
    </source>
</evidence>
<dbReference type="InterPro" id="IPR000690">
    <property type="entry name" value="Matrin/U1-C_Znf_C2H2"/>
</dbReference>
<keyword evidence="3" id="KW-0863">Zinc-finger</keyword>
<dbReference type="GO" id="GO:0030627">
    <property type="term" value="F:pre-mRNA 5'-splice site binding"/>
    <property type="evidence" value="ECO:0007669"/>
    <property type="project" value="InterPro"/>
</dbReference>
<keyword evidence="4" id="KW-0862">Zinc</keyword>
<keyword evidence="6" id="KW-0539">Nucleus</keyword>
<protein>
    <submittedName>
        <fullName evidence="10">Zf-U1 domain containing protein</fullName>
    </submittedName>
</protein>
<evidence type="ECO:0000256" key="3">
    <source>
        <dbReference type="ARBA" id="ARBA00022771"/>
    </source>
</evidence>
<dbReference type="Proteomes" id="UP000030665">
    <property type="component" value="Unassembled WGS sequence"/>
</dbReference>
<name>A0A077Z4Z1_TRITR</name>
<dbReference type="GO" id="GO:0000395">
    <property type="term" value="P:mRNA 5'-splice site recognition"/>
    <property type="evidence" value="ECO:0007669"/>
    <property type="project" value="InterPro"/>
</dbReference>
<evidence type="ECO:0000259" key="9">
    <source>
        <dbReference type="PROSITE" id="PS50171"/>
    </source>
</evidence>
<dbReference type="SMART" id="SM00451">
    <property type="entry name" value="ZnF_U1"/>
    <property type="match status" value="1"/>
</dbReference>
<keyword evidence="2" id="KW-0479">Metal-binding</keyword>
<evidence type="ECO:0000256" key="1">
    <source>
        <dbReference type="ARBA" id="ARBA00004123"/>
    </source>
</evidence>
<feature type="domain" description="Matrin-type" evidence="9">
    <location>
        <begin position="4"/>
        <end position="36"/>
    </location>
</feature>
<keyword evidence="11" id="KW-1185">Reference proteome</keyword>
<evidence type="ECO:0000256" key="7">
    <source>
        <dbReference type="ARBA" id="ARBA00023274"/>
    </source>
</evidence>
<dbReference type="EMBL" id="HG805912">
    <property type="protein sequence ID" value="CDW54708.1"/>
    <property type="molecule type" value="Genomic_DNA"/>
</dbReference>
<dbReference type="InterPro" id="IPR036236">
    <property type="entry name" value="Znf_C2H2_sf"/>
</dbReference>
<reference evidence="10" key="2">
    <citation type="submission" date="2014-03" db="EMBL/GenBank/DDBJ databases">
        <title>The whipworm genome and dual-species transcriptomics of an intimate host-pathogen interaction.</title>
        <authorList>
            <person name="Foth B.J."/>
            <person name="Tsai I.J."/>
            <person name="Reid A.J."/>
            <person name="Bancroft A.J."/>
            <person name="Nichol S."/>
            <person name="Tracey A."/>
            <person name="Holroyd N."/>
            <person name="Cotton J.A."/>
            <person name="Stanley E.J."/>
            <person name="Zarowiecki M."/>
            <person name="Liu J.Z."/>
            <person name="Huckvale T."/>
            <person name="Cooper P.J."/>
            <person name="Grencis R.K."/>
            <person name="Berriman M."/>
        </authorList>
    </citation>
    <scope>NUCLEOTIDE SEQUENCE [LARGE SCALE GENOMIC DNA]</scope>
</reference>
<dbReference type="FunFam" id="3.30.160.60:FF:000059">
    <property type="entry name" value="U1 small nuclear ribonucleoprotein C"/>
    <property type="match status" value="1"/>
</dbReference>
<dbReference type="PANTHER" id="PTHR31148">
    <property type="entry name" value="U1 SMALL NUCLEAR RIBONUCLEOPROTEIN C"/>
    <property type="match status" value="1"/>
</dbReference>
<dbReference type="AlphaFoldDB" id="A0A077Z4Z1"/>
<dbReference type="InterPro" id="IPR003604">
    <property type="entry name" value="Matrin/U1-like-C_Znf_C2H2"/>
</dbReference>
<keyword evidence="7" id="KW-0687">Ribonucleoprotein</keyword>
<comment type="subcellular location">
    <subcellularLocation>
        <location evidence="1">Nucleus</location>
    </subcellularLocation>
</comment>
<evidence type="ECO:0000256" key="4">
    <source>
        <dbReference type="ARBA" id="ARBA00022833"/>
    </source>
</evidence>
<evidence type="ECO:0000256" key="5">
    <source>
        <dbReference type="ARBA" id="ARBA00022884"/>
    </source>
</evidence>
<dbReference type="SUPFAM" id="SSF57667">
    <property type="entry name" value="beta-beta-alpha zinc fingers"/>
    <property type="match status" value="1"/>
</dbReference>
<accession>A0A077Z4Z1</accession>
<dbReference type="Pfam" id="PF06220">
    <property type="entry name" value="zf-U1"/>
    <property type="match status" value="1"/>
</dbReference>
<evidence type="ECO:0000313" key="10">
    <source>
        <dbReference type="EMBL" id="CDW54708.1"/>
    </source>
</evidence>
<dbReference type="Gene3D" id="3.30.160.60">
    <property type="entry name" value="Classic Zinc Finger"/>
    <property type="match status" value="1"/>
</dbReference>
<dbReference type="PANTHER" id="PTHR31148:SF1">
    <property type="entry name" value="U1 SMALL NUCLEAR RIBONUCLEOPROTEIN C"/>
    <property type="match status" value="1"/>
</dbReference>
<evidence type="ECO:0000256" key="2">
    <source>
        <dbReference type="ARBA" id="ARBA00022723"/>
    </source>
</evidence>
<sequence length="104" mass="12091">MPKYFCDYCDTFLTHDTPSVRKTHNSGRKHRENVRMYYQQWLEEQAQKLVDATARAFRESNVMRNPVGMMPPPGAMLIPGASSDHFELRLVGVAFLSKFFFQCL</sequence>
<keyword evidence="5" id="KW-0694">RNA-binding</keyword>
<comment type="subunit">
    <text evidence="8">Component of the U1 snRNP. The U1 snRNP is composed of the U1 snRNA and the 7 core Sm proteins SNRPB, SNRPD1, SNRPD2, SNRPD3, SNRPE, SNRPF and SNRPG that assemble in a heptameric protein ring on the Sm site of the small nuclear RNA to form the core snRNP, and at least 3 U1 snRNP-specific proteins SNRNP70/U1-70K, SNRPA/U1-A and SNRPC/U1-C. SNRPC/U1-C interacts with U1 snRNA and the 5' splice-site region of the pre-mRNA. Interacts (via N-terminus) with TIA1 (via C-terminus); thereby promoting spliceosomal U1 snRNP recruitment to 5' splice sites.</text>
</comment>
<dbReference type="InterPro" id="IPR013085">
    <property type="entry name" value="U1-CZ_Znf_C2H2"/>
</dbReference>